<dbReference type="AlphaFoldDB" id="B0RBC1"/>
<dbReference type="OrthoDB" id="2156220at2"/>
<protein>
    <submittedName>
        <fullName evidence="1">Haem-binding protein</fullName>
    </submittedName>
</protein>
<dbReference type="HOGENOM" id="CLU_068699_0_1_11"/>
<sequence length="186" mass="20035">MTEQQPYTVVREESSFQVRRYPEHVVAEVTVRADFDAAGNTAFRALFGYISGANAAGGKVAMTAPVVQAPVSQEIAMAAPVVQTAGQDAGSHVVAFVLPSTFTEATAPAPTSPEVSLRTVPEALVAATTYSGRWTRARYDERCEELIAALAEASITTLSAPRFARFDPPYKPWFLRRNEVLIDVAG</sequence>
<dbReference type="eggNOG" id="COG3449">
    <property type="taxonomic scope" value="Bacteria"/>
</dbReference>
<name>B0RBC1_CLASE</name>
<dbReference type="RefSeq" id="WP_012298921.1">
    <property type="nucleotide sequence ID" value="NC_010407.1"/>
</dbReference>
<dbReference type="STRING" id="31964.CMS1551"/>
<dbReference type="PANTHER" id="PTHR11220:SF58">
    <property type="entry name" value="SOUL HEME-BINDING FAMILY PROTEIN"/>
    <property type="match status" value="1"/>
</dbReference>
<dbReference type="Proteomes" id="UP000001318">
    <property type="component" value="Chromosome"/>
</dbReference>
<dbReference type="Pfam" id="PF04832">
    <property type="entry name" value="SOUL"/>
    <property type="match status" value="1"/>
</dbReference>
<organism evidence="1 2">
    <name type="scientific">Clavibacter sepedonicus</name>
    <name type="common">Clavibacter michiganensis subsp. sepedonicus</name>
    <dbReference type="NCBI Taxonomy" id="31964"/>
    <lineage>
        <taxon>Bacteria</taxon>
        <taxon>Bacillati</taxon>
        <taxon>Actinomycetota</taxon>
        <taxon>Actinomycetes</taxon>
        <taxon>Micrococcales</taxon>
        <taxon>Microbacteriaceae</taxon>
        <taxon>Clavibacter</taxon>
    </lineage>
</organism>
<accession>B0RBC1</accession>
<evidence type="ECO:0000313" key="2">
    <source>
        <dbReference type="Proteomes" id="UP000001318"/>
    </source>
</evidence>
<keyword evidence="2" id="KW-1185">Reference proteome</keyword>
<dbReference type="KEGG" id="cms:CMS1551"/>
<dbReference type="PANTHER" id="PTHR11220">
    <property type="entry name" value="HEME-BINDING PROTEIN-RELATED"/>
    <property type="match status" value="1"/>
</dbReference>
<dbReference type="GeneID" id="29469814"/>
<dbReference type="InterPro" id="IPR006917">
    <property type="entry name" value="SOUL_heme-bd"/>
</dbReference>
<dbReference type="EMBL" id="AM849034">
    <property type="protein sequence ID" value="CAQ01662.1"/>
    <property type="molecule type" value="Genomic_DNA"/>
</dbReference>
<reference evidence="1 2" key="1">
    <citation type="journal article" date="2008" name="J. Bacteriol.">
        <title>Genome of the actinomycete plant pathogen Clavibacter michiganensis subsp. sepedonicus suggests recent niche adaptation.</title>
        <authorList>
            <person name="Bentley S.D."/>
            <person name="Corton C."/>
            <person name="Brown S.E."/>
            <person name="Barron A."/>
            <person name="Clark L."/>
            <person name="Doggett J."/>
            <person name="Harris B."/>
            <person name="Ormond D."/>
            <person name="Quail M.A."/>
            <person name="May G."/>
            <person name="Francis D."/>
            <person name="Knudson D."/>
            <person name="Parkhill J."/>
            <person name="Ishimaru C.A."/>
        </authorList>
    </citation>
    <scope>NUCLEOTIDE SEQUENCE [LARGE SCALE GENOMIC DNA]</scope>
    <source>
        <strain evidence="2">ATCC 33113 / DSM 20744 / JCM 9667 / LMG 2889 / ICMP 2535 / C-1</strain>
    </source>
</reference>
<evidence type="ECO:0000313" key="1">
    <source>
        <dbReference type="EMBL" id="CAQ01662.1"/>
    </source>
</evidence>
<dbReference type="SUPFAM" id="SSF55136">
    <property type="entry name" value="Probable bacterial effector-binding domain"/>
    <property type="match status" value="1"/>
</dbReference>
<proteinExistence type="predicted"/>
<dbReference type="InterPro" id="IPR011256">
    <property type="entry name" value="Reg_factor_effector_dom_sf"/>
</dbReference>
<gene>
    <name evidence="1" type="ordered locus">CMS1551</name>
</gene>
<dbReference type="Gene3D" id="3.20.80.10">
    <property type="entry name" value="Regulatory factor, effector binding domain"/>
    <property type="match status" value="1"/>
</dbReference>